<feature type="domain" description="Aminotransferase class I/classII large" evidence="14">
    <location>
        <begin position="44"/>
        <end position="406"/>
    </location>
</feature>
<dbReference type="EC" id="2.6.1.5" evidence="5 12"/>
<protein>
    <recommendedName>
        <fullName evidence="6 12">Tyrosine aminotransferase</fullName>
        <shortName evidence="12">TAT</shortName>
        <ecNumber evidence="5 12">2.6.1.5</ecNumber>
    </recommendedName>
</protein>
<dbReference type="InterPro" id="IPR015421">
    <property type="entry name" value="PyrdxlP-dep_Trfase_major"/>
</dbReference>
<comment type="cofactor">
    <cofactor evidence="1 12 13">
        <name>pyridoxal 5'-phosphate</name>
        <dbReference type="ChEBI" id="CHEBI:597326"/>
    </cofactor>
</comment>
<evidence type="ECO:0000256" key="10">
    <source>
        <dbReference type="ARBA" id="ARBA00022898"/>
    </source>
</evidence>
<dbReference type="FunFam" id="3.40.640.10:FF:000048">
    <property type="entry name" value="tyrosine aminotransferase"/>
    <property type="match status" value="1"/>
</dbReference>
<evidence type="ECO:0000256" key="7">
    <source>
        <dbReference type="ARBA" id="ARBA00022576"/>
    </source>
</evidence>
<comment type="function">
    <text evidence="12">Transaminase involved in tyrosine breakdown. Converts tyrosine to p-hydroxyphenylpyruvate.</text>
</comment>
<dbReference type="Pfam" id="PF00155">
    <property type="entry name" value="Aminotran_1_2"/>
    <property type="match status" value="1"/>
</dbReference>
<proteinExistence type="inferred from homology"/>
<evidence type="ECO:0000256" key="9">
    <source>
        <dbReference type="ARBA" id="ARBA00022878"/>
    </source>
</evidence>
<evidence type="ECO:0000256" key="5">
    <source>
        <dbReference type="ARBA" id="ARBA00012749"/>
    </source>
</evidence>
<evidence type="ECO:0000259" key="14">
    <source>
        <dbReference type="Pfam" id="PF00155"/>
    </source>
</evidence>
<dbReference type="InterPro" id="IPR004839">
    <property type="entry name" value="Aminotransferase_I/II_large"/>
</dbReference>
<keyword evidence="10 12" id="KW-0663">Pyridoxal phosphate</keyword>
<dbReference type="PANTHER" id="PTHR45744">
    <property type="entry name" value="TYROSINE AMINOTRANSFERASE"/>
    <property type="match status" value="1"/>
</dbReference>
<evidence type="ECO:0000256" key="11">
    <source>
        <dbReference type="ARBA" id="ARBA00047798"/>
    </source>
</evidence>
<dbReference type="AlphaFoldDB" id="A0A2G8KT77"/>
<comment type="pathway">
    <text evidence="2 12">Amino-acid degradation; L-phenylalanine degradation; acetoacetate and fumarate from L-phenylalanine: step 2/6.</text>
</comment>
<evidence type="ECO:0000313" key="16">
    <source>
        <dbReference type="Proteomes" id="UP000230750"/>
    </source>
</evidence>
<reference evidence="15 16" key="1">
    <citation type="journal article" date="2017" name="PLoS Biol.">
        <title>The sea cucumber genome provides insights into morphological evolution and visceral regeneration.</title>
        <authorList>
            <person name="Zhang X."/>
            <person name="Sun L."/>
            <person name="Yuan J."/>
            <person name="Sun Y."/>
            <person name="Gao Y."/>
            <person name="Zhang L."/>
            <person name="Li S."/>
            <person name="Dai H."/>
            <person name="Hamel J.F."/>
            <person name="Liu C."/>
            <person name="Yu Y."/>
            <person name="Liu S."/>
            <person name="Lin W."/>
            <person name="Guo K."/>
            <person name="Jin S."/>
            <person name="Xu P."/>
            <person name="Storey K.B."/>
            <person name="Huan P."/>
            <person name="Zhang T."/>
            <person name="Zhou Y."/>
            <person name="Zhang J."/>
            <person name="Lin C."/>
            <person name="Li X."/>
            <person name="Xing L."/>
            <person name="Huo D."/>
            <person name="Sun M."/>
            <person name="Wang L."/>
            <person name="Mercier A."/>
            <person name="Li F."/>
            <person name="Yang H."/>
            <person name="Xiang J."/>
        </authorList>
    </citation>
    <scope>NUCLEOTIDE SEQUENCE [LARGE SCALE GENOMIC DNA]</scope>
    <source>
        <strain evidence="15">Shaxun</strain>
        <tissue evidence="15">Muscle</tissue>
    </source>
</reference>
<feature type="modified residue" description="N6-(pyridoxal phosphate)lysine" evidence="13">
    <location>
        <position position="252"/>
    </location>
</feature>
<dbReference type="STRING" id="307972.A0A2G8KT77"/>
<comment type="similarity">
    <text evidence="3 12">Belongs to the class-I pyridoxal-phosphate-dependent aminotransferase family.</text>
</comment>
<dbReference type="PANTHER" id="PTHR45744:SF2">
    <property type="entry name" value="TYROSINE AMINOTRANSFERASE"/>
    <property type="match status" value="1"/>
</dbReference>
<dbReference type="InterPro" id="IPR015422">
    <property type="entry name" value="PyrdxlP-dep_Trfase_small"/>
</dbReference>
<evidence type="ECO:0000256" key="2">
    <source>
        <dbReference type="ARBA" id="ARBA00005203"/>
    </source>
</evidence>
<dbReference type="EMBL" id="MRZV01000384">
    <property type="protein sequence ID" value="PIK51201.1"/>
    <property type="molecule type" value="Genomic_DNA"/>
</dbReference>
<keyword evidence="8 15" id="KW-0808">Transferase</keyword>
<gene>
    <name evidence="15" type="ORF">BSL78_11918</name>
</gene>
<dbReference type="Proteomes" id="UP000230750">
    <property type="component" value="Unassembled WGS sequence"/>
</dbReference>
<sequence length="417" mass="46796">MENNGQPNKKSKWTIASSLMARRTYNPIRAVVDGMKLEPNPEKELISLSIGDPTVFGNLGPSQEMKDAVKKALDSGKSNGYAPSVGYEAGRAAVAKRFSLPDLPLDSKDVVFACGCSEALEMAILVMANPGQNVLIPKPGFSLYWTICTAYNVDTKYYRLLPERSWEVDLEHLESLIDENTNSIVITNPSNPCGSVYSKEHLLDICEVARRHRLPIIADEVYANMVFSNTKFYSVASLADEIPVLTCGGLAKRFLCPGWRMGWVLMQSRTGAFHEEVRKGLFNLSTRILGPCTLIQAALPAIFDNTQPEFYSHAMEVFEENAKLAYKTLHEVDGLTPVMPQGAMYLMCGLDSEYFRDIKDDQDFVEKLMCEESVFCLPAKVFEYPNFFRIVLSVPPEKVKIACQRIKEFCIRHKKNL</sequence>
<comment type="caution">
    <text evidence="15">The sequence shown here is derived from an EMBL/GenBank/DDBJ whole genome shotgun (WGS) entry which is preliminary data.</text>
</comment>
<evidence type="ECO:0000256" key="6">
    <source>
        <dbReference type="ARBA" id="ARBA00015959"/>
    </source>
</evidence>
<dbReference type="GO" id="GO:0006572">
    <property type="term" value="P:L-tyrosine catabolic process"/>
    <property type="evidence" value="ECO:0007669"/>
    <property type="project" value="UniProtKB-KW"/>
</dbReference>
<accession>A0A2G8KT77</accession>
<organism evidence="15 16">
    <name type="scientific">Stichopus japonicus</name>
    <name type="common">Sea cucumber</name>
    <dbReference type="NCBI Taxonomy" id="307972"/>
    <lineage>
        <taxon>Eukaryota</taxon>
        <taxon>Metazoa</taxon>
        <taxon>Echinodermata</taxon>
        <taxon>Eleutherozoa</taxon>
        <taxon>Echinozoa</taxon>
        <taxon>Holothuroidea</taxon>
        <taxon>Aspidochirotacea</taxon>
        <taxon>Aspidochirotida</taxon>
        <taxon>Stichopodidae</taxon>
        <taxon>Apostichopus</taxon>
    </lineage>
</organism>
<dbReference type="NCBIfam" id="TIGR01265">
    <property type="entry name" value="tyr_nico_aTase"/>
    <property type="match status" value="1"/>
</dbReference>
<dbReference type="InterPro" id="IPR015424">
    <property type="entry name" value="PyrdxlP-dep_Trfase"/>
</dbReference>
<comment type="subunit">
    <text evidence="4 12">Homodimer.</text>
</comment>
<dbReference type="NCBIfam" id="TIGR01264">
    <property type="entry name" value="tyr_amTase_E"/>
    <property type="match status" value="1"/>
</dbReference>
<name>A0A2G8KT77_STIJA</name>
<dbReference type="GO" id="GO:0006559">
    <property type="term" value="P:L-phenylalanine catabolic process"/>
    <property type="evidence" value="ECO:0007669"/>
    <property type="project" value="UniProtKB-UniRule"/>
</dbReference>
<evidence type="ECO:0000256" key="13">
    <source>
        <dbReference type="PIRSR" id="PIRSR000517-1"/>
    </source>
</evidence>
<dbReference type="OrthoDB" id="7042322at2759"/>
<dbReference type="PIRSF" id="PIRSF000517">
    <property type="entry name" value="Tyr_transaminase"/>
    <property type="match status" value="1"/>
</dbReference>
<keyword evidence="7 15" id="KW-0032">Aminotransferase</keyword>
<dbReference type="GO" id="GO:0030170">
    <property type="term" value="F:pyridoxal phosphate binding"/>
    <property type="evidence" value="ECO:0007669"/>
    <property type="project" value="InterPro"/>
</dbReference>
<evidence type="ECO:0000256" key="3">
    <source>
        <dbReference type="ARBA" id="ARBA00007441"/>
    </source>
</evidence>
<comment type="catalytic activity">
    <reaction evidence="11 12">
        <text>L-tyrosine + 2-oxoglutarate = 3-(4-hydroxyphenyl)pyruvate + L-glutamate</text>
        <dbReference type="Rhea" id="RHEA:15093"/>
        <dbReference type="ChEBI" id="CHEBI:16810"/>
        <dbReference type="ChEBI" id="CHEBI:29985"/>
        <dbReference type="ChEBI" id="CHEBI:36242"/>
        <dbReference type="ChEBI" id="CHEBI:58315"/>
        <dbReference type="EC" id="2.6.1.5"/>
    </reaction>
</comment>
<dbReference type="PRINTS" id="PR00753">
    <property type="entry name" value="ACCSYNTHASE"/>
</dbReference>
<dbReference type="InterPro" id="IPR005957">
    <property type="entry name" value="Tyrosine_aminoTrfase"/>
</dbReference>
<dbReference type="GO" id="GO:0004838">
    <property type="term" value="F:L-tyrosine-2-oxoglutarate transaminase activity"/>
    <property type="evidence" value="ECO:0007669"/>
    <property type="project" value="UniProtKB-UniRule"/>
</dbReference>
<dbReference type="Gene3D" id="3.90.1150.10">
    <property type="entry name" value="Aspartate Aminotransferase, domain 1"/>
    <property type="match status" value="1"/>
</dbReference>
<dbReference type="Gene3D" id="3.40.640.10">
    <property type="entry name" value="Type I PLP-dependent aspartate aminotransferase-like (Major domain)"/>
    <property type="match status" value="1"/>
</dbReference>
<evidence type="ECO:0000256" key="12">
    <source>
        <dbReference type="PIRNR" id="PIRNR000517"/>
    </source>
</evidence>
<evidence type="ECO:0000256" key="8">
    <source>
        <dbReference type="ARBA" id="ARBA00022679"/>
    </source>
</evidence>
<dbReference type="UniPathway" id="UPA00139">
    <property type="reaction ID" value="UER00338"/>
</dbReference>
<evidence type="ECO:0000256" key="4">
    <source>
        <dbReference type="ARBA" id="ARBA00011738"/>
    </source>
</evidence>
<dbReference type="InterPro" id="IPR005958">
    <property type="entry name" value="TyrNic_aminoTrfase"/>
</dbReference>
<evidence type="ECO:0000313" key="15">
    <source>
        <dbReference type="EMBL" id="PIK51201.1"/>
    </source>
</evidence>
<dbReference type="SUPFAM" id="SSF53383">
    <property type="entry name" value="PLP-dependent transferases"/>
    <property type="match status" value="1"/>
</dbReference>
<keyword evidence="9" id="KW-0828">Tyrosine catabolism</keyword>
<keyword evidence="16" id="KW-1185">Reference proteome</keyword>
<evidence type="ECO:0000256" key="1">
    <source>
        <dbReference type="ARBA" id="ARBA00001933"/>
    </source>
</evidence>
<dbReference type="CDD" id="cd00609">
    <property type="entry name" value="AAT_like"/>
    <property type="match status" value="1"/>
</dbReference>